<dbReference type="PANTHER" id="PTHR38455">
    <property type="entry name" value="HYPOTHETICAL CYTOSOLIC PROTEIN"/>
    <property type="match status" value="1"/>
</dbReference>
<dbReference type="EMBL" id="CP038015">
    <property type="protein sequence ID" value="QBP42910.1"/>
    <property type="molecule type" value="Genomic_DNA"/>
</dbReference>
<evidence type="ECO:0000313" key="1">
    <source>
        <dbReference type="EMBL" id="QBP42910.1"/>
    </source>
</evidence>
<dbReference type="Proteomes" id="UP000294292">
    <property type="component" value="Chromosome"/>
</dbReference>
<dbReference type="OrthoDB" id="9802710at2"/>
<sequence length="69" mass="8036">MNGQTFELGDVVEMKKQHPCGTNEWKIIRMGADVRIKCEGCQHSVMIPRREFEKKMKKVLKKAELTSEE</sequence>
<evidence type="ECO:0000313" key="2">
    <source>
        <dbReference type="Proteomes" id="UP000294292"/>
    </source>
</evidence>
<accession>A0A4P7A1J8</accession>
<dbReference type="KEGG" id="panc:E2636_17975"/>
<name>A0A4P7A1J8_9BACL</name>
<organism evidence="1 2">
    <name type="scientific">Paenisporosarcina antarctica</name>
    <dbReference type="NCBI Taxonomy" id="417367"/>
    <lineage>
        <taxon>Bacteria</taxon>
        <taxon>Bacillati</taxon>
        <taxon>Bacillota</taxon>
        <taxon>Bacilli</taxon>
        <taxon>Bacillales</taxon>
        <taxon>Caryophanaceae</taxon>
        <taxon>Paenisporosarcina</taxon>
    </lineage>
</organism>
<protein>
    <submittedName>
        <fullName evidence="1">DUF951 domain-containing protein</fullName>
    </submittedName>
</protein>
<gene>
    <name evidence="1" type="ORF">E2636_17975</name>
</gene>
<dbReference type="RefSeq" id="WP_017378771.1">
    <property type="nucleotide sequence ID" value="NZ_CP038015.1"/>
</dbReference>
<dbReference type="Pfam" id="PF06107">
    <property type="entry name" value="DUF951"/>
    <property type="match status" value="1"/>
</dbReference>
<dbReference type="PANTHER" id="PTHR38455:SF1">
    <property type="entry name" value="DUF951 DOMAIN-CONTAINING PROTEIN"/>
    <property type="match status" value="1"/>
</dbReference>
<dbReference type="InterPro" id="IPR009296">
    <property type="entry name" value="DUF951"/>
</dbReference>
<dbReference type="AlphaFoldDB" id="A0A4P7A1J8"/>
<keyword evidence="2" id="KW-1185">Reference proteome</keyword>
<proteinExistence type="predicted"/>
<reference evidence="1 2" key="1">
    <citation type="submission" date="2019-03" db="EMBL/GenBank/DDBJ databases">
        <title>Complete genome sequence of Paenisporosarcina antarctica CGMCC 1.6503T.</title>
        <authorList>
            <person name="Rong J.-C."/>
            <person name="Chi N.-Y."/>
            <person name="Zhang Q.-F."/>
        </authorList>
    </citation>
    <scope>NUCLEOTIDE SEQUENCE [LARGE SCALE GENOMIC DNA]</scope>
    <source>
        <strain evidence="1 2">CGMCC 1.6503</strain>
    </source>
</reference>
<dbReference type="PIRSF" id="PIRSF037263">
    <property type="entry name" value="DUF951_bac"/>
    <property type="match status" value="1"/>
</dbReference>